<dbReference type="HOGENOM" id="CLU_1788262_0_0_1"/>
<dbReference type="KEGG" id="ure:UREG_03551"/>
<accession>C4JR69</accession>
<evidence type="ECO:0000313" key="1">
    <source>
        <dbReference type="EMBL" id="EEP78705.1"/>
    </source>
</evidence>
<dbReference type="VEuPathDB" id="FungiDB:UREG_03551"/>
<protein>
    <submittedName>
        <fullName evidence="1">Uncharacterized protein</fullName>
    </submittedName>
</protein>
<dbReference type="InParanoid" id="C4JR69"/>
<gene>
    <name evidence="1" type="ORF">UREG_03551</name>
</gene>
<dbReference type="Proteomes" id="UP000002058">
    <property type="component" value="Unassembled WGS sequence"/>
</dbReference>
<proteinExistence type="predicted"/>
<evidence type="ECO:0000313" key="2">
    <source>
        <dbReference type="Proteomes" id="UP000002058"/>
    </source>
</evidence>
<dbReference type="EMBL" id="CH476616">
    <property type="protein sequence ID" value="EEP78705.1"/>
    <property type="molecule type" value="Genomic_DNA"/>
</dbReference>
<dbReference type="AlphaFoldDB" id="C4JR69"/>
<reference evidence="2" key="1">
    <citation type="journal article" date="2009" name="Genome Res.">
        <title>Comparative genomic analyses of the human fungal pathogens Coccidioides and their relatives.</title>
        <authorList>
            <person name="Sharpton T.J."/>
            <person name="Stajich J.E."/>
            <person name="Rounsley S.D."/>
            <person name="Gardner M.J."/>
            <person name="Wortman J.R."/>
            <person name="Jordar V.S."/>
            <person name="Maiti R."/>
            <person name="Kodira C.D."/>
            <person name="Neafsey D.E."/>
            <person name="Zeng Q."/>
            <person name="Hung C.-Y."/>
            <person name="McMahan C."/>
            <person name="Muszewska A."/>
            <person name="Grynberg M."/>
            <person name="Mandel M.A."/>
            <person name="Kellner E.M."/>
            <person name="Barker B.M."/>
            <person name="Galgiani J.N."/>
            <person name="Orbach M.J."/>
            <person name="Kirkland T.N."/>
            <person name="Cole G.T."/>
            <person name="Henn M.R."/>
            <person name="Birren B.W."/>
            <person name="Taylor J.W."/>
        </authorList>
    </citation>
    <scope>NUCLEOTIDE SEQUENCE [LARGE SCALE GENOMIC DNA]</scope>
    <source>
        <strain evidence="2">UAMH 1704</strain>
    </source>
</reference>
<dbReference type="GeneID" id="8437453"/>
<name>C4JR69_UNCRE</name>
<dbReference type="RefSeq" id="XP_002544034.1">
    <property type="nucleotide sequence ID" value="XM_002543988.1"/>
</dbReference>
<organism evidence="1 2">
    <name type="scientific">Uncinocarpus reesii (strain UAMH 1704)</name>
    <dbReference type="NCBI Taxonomy" id="336963"/>
    <lineage>
        <taxon>Eukaryota</taxon>
        <taxon>Fungi</taxon>
        <taxon>Dikarya</taxon>
        <taxon>Ascomycota</taxon>
        <taxon>Pezizomycotina</taxon>
        <taxon>Eurotiomycetes</taxon>
        <taxon>Eurotiomycetidae</taxon>
        <taxon>Onygenales</taxon>
        <taxon>Onygenaceae</taxon>
        <taxon>Uncinocarpus</taxon>
    </lineage>
</organism>
<keyword evidence="2" id="KW-1185">Reference proteome</keyword>
<sequence>MYQYCALMFVVLNHMNALCDKIYSGKTCMNCSCDKKSCIDFLKNLISVVIKLLKIIKVFNNTANKMIKKSHLSTAVCIMGMLEDELERKAEISLISDIEQDLIFSVSALSLFNLTMFKKLIELNEMIVNQLMMLNTQVAVSKYIK</sequence>